<evidence type="ECO:0000313" key="5">
    <source>
        <dbReference type="EMBL" id="MFH6772965.1"/>
    </source>
</evidence>
<dbReference type="Proteomes" id="UP001610100">
    <property type="component" value="Unassembled WGS sequence"/>
</dbReference>
<name>A0ABW7N2F7_9FLAO</name>
<keyword evidence="1" id="KW-0238">DNA-binding</keyword>
<dbReference type="EMBL" id="JBAWKB010000005">
    <property type="protein sequence ID" value="MFH6772965.1"/>
    <property type="molecule type" value="Genomic_DNA"/>
</dbReference>
<dbReference type="InterPro" id="IPR050639">
    <property type="entry name" value="SSR_resolvase"/>
</dbReference>
<organism evidence="5 6">
    <name type="scientific">Gaetbulibacter aestuarii</name>
    <dbReference type="NCBI Taxonomy" id="1502358"/>
    <lineage>
        <taxon>Bacteria</taxon>
        <taxon>Pseudomonadati</taxon>
        <taxon>Bacteroidota</taxon>
        <taxon>Flavobacteriia</taxon>
        <taxon>Flavobacteriales</taxon>
        <taxon>Flavobacteriaceae</taxon>
        <taxon>Gaetbulibacter</taxon>
    </lineage>
</organism>
<dbReference type="RefSeq" id="WP_395361024.1">
    <property type="nucleotide sequence ID" value="NZ_JBAWKB010000005.1"/>
</dbReference>
<evidence type="ECO:0000313" key="6">
    <source>
        <dbReference type="Proteomes" id="UP001610100"/>
    </source>
</evidence>
<comment type="caution">
    <text evidence="5">The sequence shown here is derived from an EMBL/GenBank/DDBJ whole genome shotgun (WGS) entry which is preliminary data.</text>
</comment>
<dbReference type="Pfam" id="PF07508">
    <property type="entry name" value="Recombinase"/>
    <property type="match status" value="1"/>
</dbReference>
<gene>
    <name evidence="5" type="ORF">V8G58_13560</name>
</gene>
<dbReference type="PANTHER" id="PTHR30461:SF2">
    <property type="entry name" value="SERINE RECOMBINASE PINE-RELATED"/>
    <property type="match status" value="1"/>
</dbReference>
<dbReference type="PANTHER" id="PTHR30461">
    <property type="entry name" value="DNA-INVERTASE FROM LAMBDOID PROPHAGE"/>
    <property type="match status" value="1"/>
</dbReference>
<feature type="non-terminal residue" evidence="5">
    <location>
        <position position="1"/>
    </location>
</feature>
<keyword evidence="2" id="KW-0233">DNA recombination</keyword>
<evidence type="ECO:0000256" key="1">
    <source>
        <dbReference type="ARBA" id="ARBA00023125"/>
    </source>
</evidence>
<feature type="coiled-coil region" evidence="3">
    <location>
        <begin position="237"/>
        <end position="264"/>
    </location>
</feature>
<sequence>SPSGKFQQNLFFMFSQFDNELRKDKTITAMSDLIRKGYWLWTPPLGYINKKKYHKAVDWEIVIDNKGKLLKKAFKWKVQGTYSNVEIVRKLNLAGMKINEKRLHEIFKNPFYCGILISNMLPGEINLGKHEPLVSKENFLKINSSDSPHPKTHKSDDVNLPLKRLMYCNSCNTPLTGFLVKRKGLYYYKCRNKGCSCTKSAKQLHKAFRNTLDCYQIDSKYKDIIKDVMIYVYYDITKELRENEKNVKKQITETKSKLDAIEERFATGEITQDIYQKFKPKYDKELMALESNLVDSSISSSNLKIAIEKALEMSSNLNEIWTSGDLIQKKKIQRLVFPSGLGYDKQNNKVQTPRVNSLFSLIPSISKDLKEIKNGEPINFDKFSARVNQIGFKLLYGFNKVI</sequence>
<evidence type="ECO:0000256" key="2">
    <source>
        <dbReference type="ARBA" id="ARBA00023172"/>
    </source>
</evidence>
<reference evidence="5 6" key="1">
    <citation type="submission" date="2024-02" db="EMBL/GenBank/DDBJ databases">
        <title>A Gaetbulibacter species isolated from tidal flats and genomic insights of their niches.</title>
        <authorList>
            <person name="Ye Y."/>
        </authorList>
    </citation>
    <scope>NUCLEOTIDE SEQUENCE [LARGE SCALE GENOMIC DNA]</scope>
    <source>
        <strain evidence="5 6">KYW382</strain>
    </source>
</reference>
<evidence type="ECO:0000259" key="4">
    <source>
        <dbReference type="Pfam" id="PF07508"/>
    </source>
</evidence>
<keyword evidence="6" id="KW-1185">Reference proteome</keyword>
<proteinExistence type="predicted"/>
<dbReference type="Gene3D" id="3.90.1750.20">
    <property type="entry name" value="Putative Large Serine Recombinase, Chain B, Domain 2"/>
    <property type="match status" value="1"/>
</dbReference>
<accession>A0ABW7N2F7</accession>
<dbReference type="InterPro" id="IPR011109">
    <property type="entry name" value="DNA_bind_recombinase_dom"/>
</dbReference>
<feature type="domain" description="Recombinase" evidence="4">
    <location>
        <begin position="66"/>
        <end position="144"/>
    </location>
</feature>
<evidence type="ECO:0000256" key="3">
    <source>
        <dbReference type="SAM" id="Coils"/>
    </source>
</evidence>
<dbReference type="InterPro" id="IPR038109">
    <property type="entry name" value="DNA_bind_recomb_sf"/>
</dbReference>
<protein>
    <submittedName>
        <fullName evidence="5">Recombinase family protein</fullName>
    </submittedName>
</protein>
<keyword evidence="3" id="KW-0175">Coiled coil</keyword>